<accession>A0A0F3KX39</accession>
<sequence>MTDSTQPNLNADLSWLDGGGEVGALIRAFDWGPTGLGPLEAWPQSLRTATGMLLLSPVPIVLLWGEKGIMIYNDAYSVFAGGRHPQLLGSEVRKGWDEIADFNDNVMRVGLAGGTLAYRDQRLTLQRSGKPEPVWMNLDYSPVLDETGKPGGVIAIVVETTERVRAEERLRESESRFRALVNSTSDIVYRMNPQWSRMIQLDGRGFIADTTEPSPDWLAGYVPPDEQPRVREAIDDAVTSKGMFELEHRVKRIDGSIGWVISRAVPVLNEDGDITEWFGAAGDISVRKAAEQALRENEARLRFLDALNEQTAKSTDADEILSTSTRMVGEHLGVGICAYADMDDDEDGFTIRGDWRLPGYSSIVGRYSLKAFGHLAVSRLRDGKPLIIEDNRRELPPDESATFQAIGVTATICIPLIKRGKLTALMAIHDGQPRQWHLRELALLDEVTERSWAHIARVRAEADVREGERRFREELEQQVAERSAALERTQAHIRQAQKMEALGSLTGGIAHDFNNLLMAVQGSLELLRERMPQDPLLLRLVDNARAGAERGSSLTRRMLAFARRQDLKYERVDLRALVDGMTELMQRSLGPTVTVETHFASGLPAVEADGNQLEAALLNLAVNARDAMDGVGTIVIGTSEAWVGAGDERLAPGHYVRLSLADTGAGMDEHTLKRATEPFFTTKGVGKGTGLGLSMAHGLAEQLGGALVLHSEPNRGTTAEIWLPAMAPTAEAPAAVRVEAPTPPLRGGTEGRFTIMTVDDDDLVRATTQEMLEDLGYVVLSARSGAEALRLLAASHVDLVVTDHAMPQMTGAQLAMQLREQWPALPVIMATGYADLPAGVQLDLPRLAKPYSQATLADAVARALPAIG</sequence>
<dbReference type="SMART" id="SM00387">
    <property type="entry name" value="HATPase_c"/>
    <property type="match status" value="1"/>
</dbReference>
<evidence type="ECO:0000256" key="5">
    <source>
        <dbReference type="ARBA" id="ARBA00022777"/>
    </source>
</evidence>
<dbReference type="InterPro" id="IPR000700">
    <property type="entry name" value="PAS-assoc_C"/>
</dbReference>
<protein>
    <recommendedName>
        <fullName evidence="2">histidine kinase</fullName>
        <ecNumber evidence="2">2.7.13.3</ecNumber>
    </recommendedName>
</protein>
<dbReference type="InterPro" id="IPR000014">
    <property type="entry name" value="PAS"/>
</dbReference>
<dbReference type="Gene3D" id="3.30.565.10">
    <property type="entry name" value="Histidine kinase-like ATPase, C-terminal domain"/>
    <property type="match status" value="1"/>
</dbReference>
<dbReference type="PROSITE" id="PS50113">
    <property type="entry name" value="PAC"/>
    <property type="match status" value="2"/>
</dbReference>
<dbReference type="Pfam" id="PF00512">
    <property type="entry name" value="HisKA"/>
    <property type="match status" value="1"/>
</dbReference>
<dbReference type="Pfam" id="PF08448">
    <property type="entry name" value="PAS_4"/>
    <property type="match status" value="1"/>
</dbReference>
<dbReference type="RefSeq" id="WP_045828932.1">
    <property type="nucleotide sequence ID" value="NZ_JZRB01000014.1"/>
</dbReference>
<dbReference type="CDD" id="cd00130">
    <property type="entry name" value="PAS"/>
    <property type="match status" value="1"/>
</dbReference>
<dbReference type="InterPro" id="IPR011006">
    <property type="entry name" value="CheY-like_superfamily"/>
</dbReference>
<dbReference type="SMART" id="SM00086">
    <property type="entry name" value="PAC"/>
    <property type="match status" value="2"/>
</dbReference>
<organism evidence="10 11">
    <name type="scientific">Luteibacter yeojuensis</name>
    <dbReference type="NCBI Taxonomy" id="345309"/>
    <lineage>
        <taxon>Bacteria</taxon>
        <taxon>Pseudomonadati</taxon>
        <taxon>Pseudomonadota</taxon>
        <taxon>Gammaproteobacteria</taxon>
        <taxon>Lysobacterales</taxon>
        <taxon>Rhodanobacteraceae</taxon>
        <taxon>Luteibacter</taxon>
    </lineage>
</organism>
<reference evidence="10 11" key="1">
    <citation type="submission" date="2015-03" db="EMBL/GenBank/DDBJ databases">
        <title>Draft genome sequence of Luteibacter yeojuensis strain SU11.</title>
        <authorList>
            <person name="Sulaiman J."/>
            <person name="Priya K."/>
            <person name="Chan K.-G."/>
        </authorList>
    </citation>
    <scope>NUCLEOTIDE SEQUENCE [LARGE SCALE GENOMIC DNA]</scope>
    <source>
        <strain evidence="10 11">SU11</strain>
    </source>
</reference>
<evidence type="ECO:0000256" key="3">
    <source>
        <dbReference type="ARBA" id="ARBA00022553"/>
    </source>
</evidence>
<dbReference type="SUPFAM" id="SSF55874">
    <property type="entry name" value="ATPase domain of HSP90 chaperone/DNA topoisomerase II/histidine kinase"/>
    <property type="match status" value="1"/>
</dbReference>
<dbReference type="InterPro" id="IPR001610">
    <property type="entry name" value="PAC"/>
</dbReference>
<dbReference type="InterPro" id="IPR036890">
    <property type="entry name" value="HATPase_C_sf"/>
</dbReference>
<dbReference type="InterPro" id="IPR005467">
    <property type="entry name" value="His_kinase_dom"/>
</dbReference>
<dbReference type="InterPro" id="IPR003594">
    <property type="entry name" value="HATPase_dom"/>
</dbReference>
<dbReference type="EMBL" id="JZRB01000014">
    <property type="protein sequence ID" value="KJV35835.1"/>
    <property type="molecule type" value="Genomic_DNA"/>
</dbReference>
<dbReference type="CDD" id="cd00082">
    <property type="entry name" value="HisKA"/>
    <property type="match status" value="1"/>
</dbReference>
<name>A0A0F3KX39_9GAMM</name>
<evidence type="ECO:0000256" key="2">
    <source>
        <dbReference type="ARBA" id="ARBA00012438"/>
    </source>
</evidence>
<dbReference type="Gene3D" id="3.30.450.40">
    <property type="match status" value="1"/>
</dbReference>
<comment type="catalytic activity">
    <reaction evidence="1">
        <text>ATP + protein L-histidine = ADP + protein N-phospho-L-histidine.</text>
        <dbReference type="EC" id="2.7.13.3"/>
    </reaction>
</comment>
<dbReference type="EC" id="2.7.13.3" evidence="2"/>
<dbReference type="PANTHER" id="PTHR43065">
    <property type="entry name" value="SENSOR HISTIDINE KINASE"/>
    <property type="match status" value="1"/>
</dbReference>
<dbReference type="InterPro" id="IPR035965">
    <property type="entry name" value="PAS-like_dom_sf"/>
</dbReference>
<gene>
    <name evidence="10" type="ORF">VI08_07625</name>
</gene>
<feature type="domain" description="PAC" evidence="9">
    <location>
        <begin position="119"/>
        <end position="172"/>
    </location>
</feature>
<dbReference type="PROSITE" id="PS50110">
    <property type="entry name" value="RESPONSE_REGULATORY"/>
    <property type="match status" value="1"/>
</dbReference>
<evidence type="ECO:0000256" key="6">
    <source>
        <dbReference type="PROSITE-ProRule" id="PRU00169"/>
    </source>
</evidence>
<feature type="domain" description="Histidine kinase" evidence="7">
    <location>
        <begin position="508"/>
        <end position="727"/>
    </location>
</feature>
<evidence type="ECO:0000313" key="11">
    <source>
        <dbReference type="Proteomes" id="UP000033651"/>
    </source>
</evidence>
<dbReference type="Pfam" id="PF01590">
    <property type="entry name" value="GAF"/>
    <property type="match status" value="1"/>
</dbReference>
<evidence type="ECO:0000256" key="4">
    <source>
        <dbReference type="ARBA" id="ARBA00022679"/>
    </source>
</evidence>
<dbReference type="InterPro" id="IPR036097">
    <property type="entry name" value="HisK_dim/P_sf"/>
</dbReference>
<dbReference type="PANTHER" id="PTHR43065:SF42">
    <property type="entry name" value="TWO-COMPONENT SENSOR PPRA"/>
    <property type="match status" value="1"/>
</dbReference>
<dbReference type="PRINTS" id="PR00344">
    <property type="entry name" value="BCTRLSENSOR"/>
</dbReference>
<dbReference type="GO" id="GO:0000155">
    <property type="term" value="F:phosphorelay sensor kinase activity"/>
    <property type="evidence" value="ECO:0007669"/>
    <property type="project" value="InterPro"/>
</dbReference>
<keyword evidence="11" id="KW-1185">Reference proteome</keyword>
<dbReference type="SUPFAM" id="SSF47384">
    <property type="entry name" value="Homodimeric domain of signal transducing histidine kinase"/>
    <property type="match status" value="1"/>
</dbReference>
<dbReference type="SUPFAM" id="SSF55781">
    <property type="entry name" value="GAF domain-like"/>
    <property type="match status" value="1"/>
</dbReference>
<dbReference type="Pfam" id="PF08447">
    <property type="entry name" value="PAS_3"/>
    <property type="match status" value="1"/>
</dbReference>
<dbReference type="AlphaFoldDB" id="A0A0F3KX39"/>
<dbReference type="SMART" id="SM00448">
    <property type="entry name" value="REC"/>
    <property type="match status" value="1"/>
</dbReference>
<evidence type="ECO:0000256" key="1">
    <source>
        <dbReference type="ARBA" id="ARBA00000085"/>
    </source>
</evidence>
<dbReference type="SMART" id="SM00065">
    <property type="entry name" value="GAF"/>
    <property type="match status" value="1"/>
</dbReference>
<dbReference type="InterPro" id="IPR013656">
    <property type="entry name" value="PAS_4"/>
</dbReference>
<dbReference type="Gene3D" id="1.10.287.130">
    <property type="match status" value="1"/>
</dbReference>
<keyword evidence="3 6" id="KW-0597">Phosphoprotein</keyword>
<feature type="domain" description="Response regulatory" evidence="8">
    <location>
        <begin position="754"/>
        <end position="864"/>
    </location>
</feature>
<dbReference type="SUPFAM" id="SSF52172">
    <property type="entry name" value="CheY-like"/>
    <property type="match status" value="1"/>
</dbReference>
<dbReference type="InterPro" id="IPR013655">
    <property type="entry name" value="PAS_fold_3"/>
</dbReference>
<dbReference type="Pfam" id="PF00072">
    <property type="entry name" value="Response_reg"/>
    <property type="match status" value="1"/>
</dbReference>
<evidence type="ECO:0000259" key="8">
    <source>
        <dbReference type="PROSITE" id="PS50110"/>
    </source>
</evidence>
<dbReference type="InterPro" id="IPR004358">
    <property type="entry name" value="Sig_transdc_His_kin-like_C"/>
</dbReference>
<dbReference type="OrthoDB" id="9770473at2"/>
<feature type="modified residue" description="4-aspartylphosphate" evidence="6">
    <location>
        <position position="803"/>
    </location>
</feature>
<dbReference type="PATRIC" id="fig|345309.4.peg.731"/>
<dbReference type="Gene3D" id="3.30.450.20">
    <property type="entry name" value="PAS domain"/>
    <property type="match status" value="2"/>
</dbReference>
<dbReference type="NCBIfam" id="TIGR00229">
    <property type="entry name" value="sensory_box"/>
    <property type="match status" value="1"/>
</dbReference>
<dbReference type="PROSITE" id="PS50109">
    <property type="entry name" value="HIS_KIN"/>
    <property type="match status" value="1"/>
</dbReference>
<dbReference type="Proteomes" id="UP000033651">
    <property type="component" value="Unassembled WGS sequence"/>
</dbReference>
<dbReference type="Pfam" id="PF02518">
    <property type="entry name" value="HATPase_c"/>
    <property type="match status" value="1"/>
</dbReference>
<dbReference type="InterPro" id="IPR001789">
    <property type="entry name" value="Sig_transdc_resp-reg_receiver"/>
</dbReference>
<dbReference type="SMART" id="SM00388">
    <property type="entry name" value="HisKA"/>
    <property type="match status" value="1"/>
</dbReference>
<keyword evidence="4" id="KW-0808">Transferase</keyword>
<proteinExistence type="predicted"/>
<feature type="domain" description="PAC" evidence="9">
    <location>
        <begin position="244"/>
        <end position="296"/>
    </location>
</feature>
<dbReference type="SUPFAM" id="SSF55785">
    <property type="entry name" value="PYP-like sensor domain (PAS domain)"/>
    <property type="match status" value="2"/>
</dbReference>
<evidence type="ECO:0000313" key="10">
    <source>
        <dbReference type="EMBL" id="KJV35835.1"/>
    </source>
</evidence>
<dbReference type="InterPro" id="IPR003661">
    <property type="entry name" value="HisK_dim/P_dom"/>
</dbReference>
<dbReference type="Gene3D" id="3.40.50.2300">
    <property type="match status" value="1"/>
</dbReference>
<evidence type="ECO:0000259" key="7">
    <source>
        <dbReference type="PROSITE" id="PS50109"/>
    </source>
</evidence>
<evidence type="ECO:0000259" key="9">
    <source>
        <dbReference type="PROSITE" id="PS50113"/>
    </source>
</evidence>
<dbReference type="InterPro" id="IPR003018">
    <property type="entry name" value="GAF"/>
</dbReference>
<dbReference type="InterPro" id="IPR029016">
    <property type="entry name" value="GAF-like_dom_sf"/>
</dbReference>
<comment type="caution">
    <text evidence="10">The sequence shown here is derived from an EMBL/GenBank/DDBJ whole genome shotgun (WGS) entry which is preliminary data.</text>
</comment>
<keyword evidence="5" id="KW-0418">Kinase</keyword>